<dbReference type="EMBL" id="LXQE01000153">
    <property type="protein sequence ID" value="RCJ35121.1"/>
    <property type="molecule type" value="Genomic_DNA"/>
</dbReference>
<organism evidence="2 3">
    <name type="scientific">Nostoc punctiforme NIES-2108</name>
    <dbReference type="NCBI Taxonomy" id="1356359"/>
    <lineage>
        <taxon>Bacteria</taxon>
        <taxon>Bacillati</taxon>
        <taxon>Cyanobacteriota</taxon>
        <taxon>Cyanophyceae</taxon>
        <taxon>Nostocales</taxon>
        <taxon>Nostocaceae</taxon>
        <taxon>Nostoc</taxon>
    </lineage>
</organism>
<gene>
    <name evidence="2" type="ORF">A6769_20425</name>
</gene>
<reference evidence="2 3" key="1">
    <citation type="submission" date="2016-04" db="EMBL/GenBank/DDBJ databases">
        <authorList>
            <person name="Evans L.H."/>
            <person name="Alamgir A."/>
            <person name="Owens N."/>
            <person name="Weber N.D."/>
            <person name="Virtaneva K."/>
            <person name="Barbian K."/>
            <person name="Babar A."/>
            <person name="Rosenke K."/>
        </authorList>
    </citation>
    <scope>NUCLEOTIDE SEQUENCE [LARGE SCALE GENOMIC DNA]</scope>
    <source>
        <strain evidence="2">NIES-2108</strain>
    </source>
</reference>
<dbReference type="AlphaFoldDB" id="A0A367RGT5"/>
<dbReference type="Gene3D" id="1.10.10.10">
    <property type="entry name" value="Winged helix-like DNA-binding domain superfamily/Winged helix DNA-binding domain"/>
    <property type="match status" value="1"/>
</dbReference>
<feature type="domain" description="Transcription regulator PadR N-terminal" evidence="1">
    <location>
        <begin position="71"/>
        <end position="140"/>
    </location>
</feature>
<name>A0A367RGT5_NOSPU</name>
<dbReference type="Pfam" id="PF03551">
    <property type="entry name" value="PadR"/>
    <property type="match status" value="1"/>
</dbReference>
<comment type="caution">
    <text evidence="2">The sequence shown here is derived from an EMBL/GenBank/DDBJ whole genome shotgun (WGS) entry which is preliminary data.</text>
</comment>
<dbReference type="InterPro" id="IPR005149">
    <property type="entry name" value="Tscrpt_reg_PadR_N"/>
</dbReference>
<dbReference type="SUPFAM" id="SSF46785">
    <property type="entry name" value="Winged helix' DNA-binding domain"/>
    <property type="match status" value="1"/>
</dbReference>
<protein>
    <submittedName>
        <fullName evidence="2">PadR family transcriptional regulator</fullName>
    </submittedName>
</protein>
<dbReference type="Proteomes" id="UP000252085">
    <property type="component" value="Unassembled WGS sequence"/>
</dbReference>
<evidence type="ECO:0000259" key="1">
    <source>
        <dbReference type="Pfam" id="PF03551"/>
    </source>
</evidence>
<evidence type="ECO:0000313" key="2">
    <source>
        <dbReference type="EMBL" id="RCJ35121.1"/>
    </source>
</evidence>
<dbReference type="InterPro" id="IPR036390">
    <property type="entry name" value="WH_DNA-bd_sf"/>
</dbReference>
<accession>A0A367RGT5</accession>
<sequence length="212" mass="24546">MFRHFRSRFGAPAWAGVSEEDSLLVRSWFGHGNHHDKHHGRHHDKRFDNEMFGRGWGDEHRTRRGDIKFILLELLSEHPSHGYDLIKEMENRYGGFRRLSPGSVYPTLQLLEEGGYLKSAQEGGKRIYTITDEGKQLLAERAQQEPSDTPWDTFKSFVTGKPQEFIELRNAATELAAAVVQVARSGNMERINRVRELLEQVKREIYTILAEK</sequence>
<proteinExistence type="predicted"/>
<dbReference type="PANTHER" id="PTHR43252">
    <property type="entry name" value="TRANSCRIPTIONAL REGULATOR YQJI"/>
    <property type="match status" value="1"/>
</dbReference>
<dbReference type="PANTHER" id="PTHR43252:SF2">
    <property type="entry name" value="TRANSCRIPTION REGULATOR, PADR-LIKE FAMILY"/>
    <property type="match status" value="1"/>
</dbReference>
<evidence type="ECO:0000313" key="3">
    <source>
        <dbReference type="Proteomes" id="UP000252085"/>
    </source>
</evidence>
<dbReference type="InterPro" id="IPR036388">
    <property type="entry name" value="WH-like_DNA-bd_sf"/>
</dbReference>